<protein>
    <submittedName>
        <fullName evidence="2">Phosphotransferase</fullName>
    </submittedName>
</protein>
<gene>
    <name evidence="2" type="ORF">IAB38_03940</name>
</gene>
<dbReference type="Gene3D" id="3.30.200.20">
    <property type="entry name" value="Phosphorylase Kinase, domain 1"/>
    <property type="match status" value="1"/>
</dbReference>
<proteinExistence type="predicted"/>
<name>A0A9D1J2Z7_9FIRM</name>
<accession>A0A9D1J2Z7</accession>
<feature type="domain" description="Aminoglycoside phosphotransferase" evidence="1">
    <location>
        <begin position="24"/>
        <end position="216"/>
    </location>
</feature>
<reference evidence="2" key="1">
    <citation type="submission" date="2020-10" db="EMBL/GenBank/DDBJ databases">
        <authorList>
            <person name="Gilroy R."/>
        </authorList>
    </citation>
    <scope>NUCLEOTIDE SEQUENCE</scope>
    <source>
        <strain evidence="2">CHK184-20233</strain>
    </source>
</reference>
<dbReference type="SUPFAM" id="SSF56112">
    <property type="entry name" value="Protein kinase-like (PK-like)"/>
    <property type="match status" value="1"/>
</dbReference>
<dbReference type="Proteomes" id="UP000824232">
    <property type="component" value="Unassembled WGS sequence"/>
</dbReference>
<dbReference type="Pfam" id="PF01636">
    <property type="entry name" value="APH"/>
    <property type="match status" value="1"/>
</dbReference>
<organism evidence="2 3">
    <name type="scientific">Candidatus Onthousia excrementipullorum</name>
    <dbReference type="NCBI Taxonomy" id="2840884"/>
    <lineage>
        <taxon>Bacteria</taxon>
        <taxon>Bacillati</taxon>
        <taxon>Bacillota</taxon>
        <taxon>Bacilli</taxon>
        <taxon>Candidatus Onthousia</taxon>
    </lineage>
</organism>
<dbReference type="Gene3D" id="3.90.1200.10">
    <property type="match status" value="1"/>
</dbReference>
<dbReference type="InterPro" id="IPR011009">
    <property type="entry name" value="Kinase-like_dom_sf"/>
</dbReference>
<dbReference type="InterPro" id="IPR002575">
    <property type="entry name" value="Aminoglycoside_PTrfase"/>
</dbReference>
<evidence type="ECO:0000259" key="1">
    <source>
        <dbReference type="Pfam" id="PF01636"/>
    </source>
</evidence>
<reference evidence="2" key="2">
    <citation type="journal article" date="2021" name="PeerJ">
        <title>Extensive microbial diversity within the chicken gut microbiome revealed by metagenomics and culture.</title>
        <authorList>
            <person name="Gilroy R."/>
            <person name="Ravi A."/>
            <person name="Getino M."/>
            <person name="Pursley I."/>
            <person name="Horton D.L."/>
            <person name="Alikhan N.F."/>
            <person name="Baker D."/>
            <person name="Gharbi K."/>
            <person name="Hall N."/>
            <person name="Watson M."/>
            <person name="Adriaenssens E.M."/>
            <person name="Foster-Nyarko E."/>
            <person name="Jarju S."/>
            <person name="Secka A."/>
            <person name="Antonio M."/>
            <person name="Oren A."/>
            <person name="Chaudhuri R.R."/>
            <person name="La Ragione R."/>
            <person name="Hildebrand F."/>
            <person name="Pallen M.J."/>
        </authorList>
    </citation>
    <scope>NUCLEOTIDE SEQUENCE</scope>
    <source>
        <strain evidence="2">CHK184-20233</strain>
    </source>
</reference>
<dbReference type="InterPro" id="IPR051678">
    <property type="entry name" value="AGP_Transferase"/>
</dbReference>
<sequence length="298" mass="35603">MQNDIIKEILKKCDISYSSLTKSKSGFTNNVYFIDNCYVIKFSNDENIKEKLEKEITIYKNLDLSYIPKYIASGNYNDYKYLIITKINGKSLYSIWHTLSEKERTNIIIEIAKIIKSFHQINGDFLTGYNATSFRKHIKNELLKIIEKLQKLNLNVKCLQDILNKSFDKLFCDIKIGLVYNDLHFDNFIYDGEKVYLIDFDRTIITSLDYDMMIFKTMCENPSKFANEEDEDNIIDSEYKNIYQIFRANYKELFANKFTDDRIFIYQFIYLINQAIECKDIKWVKQELQKFNLYFMKS</sequence>
<comment type="caution">
    <text evidence="2">The sequence shown here is derived from an EMBL/GenBank/DDBJ whole genome shotgun (WGS) entry which is preliminary data.</text>
</comment>
<evidence type="ECO:0000313" key="3">
    <source>
        <dbReference type="Proteomes" id="UP000824232"/>
    </source>
</evidence>
<dbReference type="EMBL" id="DVHC01000040">
    <property type="protein sequence ID" value="HIR59181.1"/>
    <property type="molecule type" value="Genomic_DNA"/>
</dbReference>
<dbReference type="AlphaFoldDB" id="A0A9D1J2Z7"/>
<dbReference type="PANTHER" id="PTHR21310">
    <property type="entry name" value="AMINOGLYCOSIDE PHOSPHOTRANSFERASE-RELATED-RELATED"/>
    <property type="match status" value="1"/>
</dbReference>
<evidence type="ECO:0000313" key="2">
    <source>
        <dbReference type="EMBL" id="HIR59181.1"/>
    </source>
</evidence>